<feature type="compositionally biased region" description="Basic and acidic residues" evidence="1">
    <location>
        <begin position="819"/>
        <end position="830"/>
    </location>
</feature>
<dbReference type="SUPFAM" id="SSF54427">
    <property type="entry name" value="NTF2-like"/>
    <property type="match status" value="1"/>
</dbReference>
<dbReference type="Pfam" id="PF03707">
    <property type="entry name" value="MHYT"/>
    <property type="match status" value="2"/>
</dbReference>
<dbReference type="InterPro" id="IPR032710">
    <property type="entry name" value="NTF2-like_dom_sf"/>
</dbReference>
<dbReference type="Proteomes" id="UP001163105">
    <property type="component" value="Unassembled WGS sequence"/>
</dbReference>
<evidence type="ECO:0000256" key="1">
    <source>
        <dbReference type="SAM" id="MobiDB-lite"/>
    </source>
</evidence>
<name>A0AB34FUW6_9HYPO</name>
<gene>
    <name evidence="4" type="ORF">O9K51_06005</name>
</gene>
<feature type="transmembrane region" description="Helical" evidence="2">
    <location>
        <begin position="96"/>
        <end position="116"/>
    </location>
</feature>
<dbReference type="Gene3D" id="3.50.50.60">
    <property type="entry name" value="FAD/NAD(P)-binding domain"/>
    <property type="match status" value="1"/>
</dbReference>
<feature type="compositionally biased region" description="Polar residues" evidence="1">
    <location>
        <begin position="739"/>
        <end position="748"/>
    </location>
</feature>
<dbReference type="PROSITE" id="PS50924">
    <property type="entry name" value="MHYT"/>
    <property type="match status" value="1"/>
</dbReference>
<dbReference type="EMBL" id="JAQHRD010000004">
    <property type="protein sequence ID" value="KAJ6442446.1"/>
    <property type="molecule type" value="Genomic_DNA"/>
</dbReference>
<feature type="region of interest" description="Disordered" evidence="1">
    <location>
        <begin position="695"/>
        <end position="793"/>
    </location>
</feature>
<dbReference type="Pfam" id="PF08386">
    <property type="entry name" value="Abhydrolase_4"/>
    <property type="match status" value="1"/>
</dbReference>
<dbReference type="InterPro" id="IPR036188">
    <property type="entry name" value="FAD/NAD-bd_sf"/>
</dbReference>
<reference evidence="4" key="1">
    <citation type="submission" date="2023-01" db="EMBL/GenBank/DDBJ databases">
        <title>The growth and conidiation of Purpureocillium lavendulum are regulated by nitrogen source and histone H3K14 acetylation.</title>
        <authorList>
            <person name="Tang P."/>
            <person name="Han J."/>
            <person name="Zhang C."/>
            <person name="Tang P."/>
            <person name="Qi F."/>
            <person name="Zhang K."/>
            <person name="Liang L."/>
        </authorList>
    </citation>
    <scope>NUCLEOTIDE SEQUENCE</scope>
    <source>
        <strain evidence="4">YMF1.00683</strain>
    </source>
</reference>
<proteinExistence type="predicted"/>
<feature type="transmembrane region" description="Helical" evidence="2">
    <location>
        <begin position="20"/>
        <end position="43"/>
    </location>
</feature>
<dbReference type="PANTHER" id="PTHR35152:SF1">
    <property type="entry name" value="DOMAIN SIGNALLING PROTEIN, PUTATIVE (AFU_ORTHOLOGUE AFUA_5G11310)-RELATED"/>
    <property type="match status" value="1"/>
</dbReference>
<keyword evidence="2" id="KW-0472">Membrane</keyword>
<organism evidence="4 5">
    <name type="scientific">Purpureocillium lavendulum</name>
    <dbReference type="NCBI Taxonomy" id="1247861"/>
    <lineage>
        <taxon>Eukaryota</taxon>
        <taxon>Fungi</taxon>
        <taxon>Dikarya</taxon>
        <taxon>Ascomycota</taxon>
        <taxon>Pezizomycotina</taxon>
        <taxon>Sordariomycetes</taxon>
        <taxon>Hypocreomycetidae</taxon>
        <taxon>Hypocreales</taxon>
        <taxon>Ophiocordycipitaceae</taxon>
        <taxon>Purpureocillium</taxon>
    </lineage>
</organism>
<evidence type="ECO:0000313" key="5">
    <source>
        <dbReference type="Proteomes" id="UP001163105"/>
    </source>
</evidence>
<feature type="compositionally biased region" description="Basic and acidic residues" evidence="1">
    <location>
        <begin position="765"/>
        <end position="778"/>
    </location>
</feature>
<keyword evidence="2" id="KW-0812">Transmembrane</keyword>
<evidence type="ECO:0000313" key="4">
    <source>
        <dbReference type="EMBL" id="KAJ6442446.1"/>
    </source>
</evidence>
<dbReference type="InterPro" id="IPR005330">
    <property type="entry name" value="MHYT_dom"/>
</dbReference>
<dbReference type="Pfam" id="PF12294">
    <property type="entry name" value="DUF3626"/>
    <property type="match status" value="1"/>
</dbReference>
<sequence length="2419" mass="267164">MSSSDDLLRQYSGQLVPYDFHAGFVCLSYAISLIGTSSTLELIRRRTSHRGVHNLLLLIGAAISMGGIAIWSMHFIGNRAIYMLNGEESFQIAYSTSLTVLSLLVPILVLILAFLAVSGNGRIRWWRIGLAGLLSGGAICGMHYLADSSISNYNSSYKISYVVGSAIIAVSASTTALAVFFVFEATWKGVWWKRLGCAMILAGAVSGMHWCAAVGTSYRLRELHSPGKGVSRQEAMIVVICLSVAAGVVMTVSAAYSSWIRRDYASKSQQVVLAAAVFDGKGRIMVNQEGFLPTEVVTDTLVPKSNDDVFSTGHPLFHWMFRASRNWNTIAAVVTKMADHISRLSPDSNNAGRAGVRLVGDDGLLVENYDMILRELFCLAAAALATRTRETLTNVGVLWDEIFTTGDSSKMGNRPLTAHATDSLDQANQTKDKSLFQSLAEKGLSPAHLQEYGRGCLMFLVRQVDQKRDVENLEAAGYRFAEVRQVVGGIRSSMQIKSMDLEARLRSMSNHNEQAAVLGPGVHLGMFAVRARLDRSGFDVLAQKNARNLLPTVTMPMDHLEPWQTRFLARHQSMTVLAMAQKLETMDHASTQERLFASDLRHAISALRQSLDDHRFDEATLLPREVQVPCFTREETPRPSTCTLIAFRIVLPIHATVESTQCEFTPLNFFKLRQLTYEGSPHHIEFSHMVHRDMSYAPPEDSGRRASTATRAAHKPKSSFSRAVDSMSHALPGRRRGGTHSSRLPSTRSQEELSKVPSHPSSVFHARDDSSSFEDGHKLGSMSASSGVEELTELQQHSTKQLFGGIMVSQEIMVDVEEQTAHDTSSDPRGTELNPLRSKAESTTQADKSYTAIATGEKDGRKLGEHRDFLDELLTMGMTVDKSKQDCARLLLPLDWLDAVDNNATVAIAIAKLPAKVDAEDDRFGGTVITNPGGPGDSGVVHMIKNGHFLQGMVDGKRHYDVLSFDPRGVFYSTPAANCYEDEVDGDLAEWHLRGLGLLDTSARQLRRRRAHATARGQRCAGADKSQSSIREFISTASVARDMLAIVDKIEESSKPVHKDKNGLDNDRQRIELRSSAGNKREARLQYFGTSYGTFLGNTFLSMFPGRVHRMILDGLVVGEEYVDLDWTPNLADTAHVMDYFFKSCFESGPLCPLWRGFDMSWDLIKARVMRLVADMDANPIAIPNIHGPETIITGDEIRLAMLDPLYAPLDLFEGLATLLHDALQGNYTLLLQRTGITGRKDTCSPTKALEYSWMDYASMAVRCGDAKDVTDRDLSFWETYVQKLTELSPDIGALWAEVPFACSGWPTRPKYRFEGPFTSPDHDASIRSGRPSAPLLLLSSQYDPVTPLRSAAKVARGHPGSRVLVQKSVGHCAFLSSPSECTKRYIRDYMETGRLPPEGAEWRATLKTIATLVKTAFQRQDGTNCFKMASAPTEREMSRLQPAQARAVDNIREQALALRPEAVGTISHILNMSNVDSSVLDNVRVAIKDRAHVVIHFHPDRPVGPRTVAQSLLDDGVYRNQFETGISNGLVSAVLDGPRDKWEKSLFSGAYHDKLGLRPAERPKYGALDFTCHPDGPAPRFGSCYLVLKPEVSLRSTFTFGGSQADPKFRGTIDEFDAILAAVLEESFTRDCLLGVGDVRPAGVMAALRDGLTTPRRFSTDDMSRNLDHMVEAQVHGDIRLDTDVEALVADGSFANGEEGAVLKAIGDKFGFPVRFNRGLQMAVDSVPSDFRGPRMPSLAARVATAQPAEISARAIGLAAQDLFANKDQWRDRGTYEETLQELKLLWHVLVKYGQPPAKIESVNLESEASAIVEALNAAISNADYAAVSALFARNGYWRDHLALSWAFRTVKGNSDILNFLQQCSKSKDGFRLQRLELDTSSPVRNPMIIPIDGGAGVNGIHAFFRFDTCIGTGEGTFRLTLEDGKWKIFTIYTSLRDLKGHEERTFFRRPQGVEHGARTDGKNWADRRAVEADLGDGIEPAVLIIGKATLLRCRMSCELTTEGAGHSGLTAAARLQVQGVRALIIDRNTRVGDNWRKRYHQLVLHDPVWYDHLPYIKFPPQWPIFTPKDKLAQFLESYADLMELNVWTNTELVSSRWNEDQGNWTVTVTRKLADGSSQTRELRPRHIIQATGASGMKSLPNFKGIETFKGDVLCHSSDFSGAREGSAGKKAVIVGCCNSAHDIAQDYFEKGYEVTMVQRSSTQVVSSKAILDIAFKGLYSEDAPPVDDSDMLVQGMPMAVLKAVQVKVAALQREHDKEMLDGLAKAGFKVDYGPDDSGLFFKYFQRGGGYYIDVGAAKLIADGRIKIKQGQDISEVLPTGLRFKDGTELAADEIILATGYDNMRTQTRVMFGDEVADRVTDAWGLNEEGEMRTVWQKSGHPGFWFHGGNLALCRFFSRLLALQIKGLEEGLYAYGDI</sequence>
<feature type="region of interest" description="Disordered" evidence="1">
    <location>
        <begin position="818"/>
        <end position="849"/>
    </location>
</feature>
<dbReference type="SUPFAM" id="SSF53474">
    <property type="entry name" value="alpha/beta-Hydrolases"/>
    <property type="match status" value="1"/>
</dbReference>
<dbReference type="SUPFAM" id="SSF51905">
    <property type="entry name" value="FAD/NAD(P)-binding domain"/>
    <property type="match status" value="1"/>
</dbReference>
<feature type="domain" description="MHYT" evidence="3">
    <location>
        <begin position="20"/>
        <end position="219"/>
    </location>
</feature>
<dbReference type="InterPro" id="IPR029058">
    <property type="entry name" value="AB_hydrolase_fold"/>
</dbReference>
<keyword evidence="5" id="KW-1185">Reference proteome</keyword>
<feature type="transmembrane region" description="Helical" evidence="2">
    <location>
        <begin position="128"/>
        <end position="146"/>
    </location>
</feature>
<dbReference type="Gene3D" id="3.40.50.1820">
    <property type="entry name" value="alpha/beta hydrolase"/>
    <property type="match status" value="1"/>
</dbReference>
<feature type="transmembrane region" description="Helical" evidence="2">
    <location>
        <begin position="235"/>
        <end position="259"/>
    </location>
</feature>
<feature type="transmembrane region" description="Helical" evidence="2">
    <location>
        <begin position="55"/>
        <end position="76"/>
    </location>
</feature>
<protein>
    <submittedName>
        <fullName evidence="4">MHYT domain signaling protein</fullName>
    </submittedName>
</protein>
<dbReference type="PANTHER" id="PTHR35152">
    <property type="entry name" value="DOMAIN SIGNALLING PROTEIN, PUTATIVE (AFU_ORTHOLOGUE AFUA_5G11310)-RELATED"/>
    <property type="match status" value="1"/>
</dbReference>
<feature type="transmembrane region" description="Helical" evidence="2">
    <location>
        <begin position="158"/>
        <end position="183"/>
    </location>
</feature>
<evidence type="ECO:0000256" key="2">
    <source>
        <dbReference type="SAM" id="Phobius"/>
    </source>
</evidence>
<dbReference type="InterPro" id="IPR022074">
    <property type="entry name" value="DUF3626"/>
</dbReference>
<keyword evidence="2" id="KW-1133">Transmembrane helix</keyword>
<evidence type="ECO:0000259" key="3">
    <source>
        <dbReference type="PROSITE" id="PS50924"/>
    </source>
</evidence>
<accession>A0AB34FUW6</accession>
<comment type="caution">
    <text evidence="4">The sequence shown here is derived from an EMBL/GenBank/DDBJ whole genome shotgun (WGS) entry which is preliminary data.</text>
</comment>
<dbReference type="Pfam" id="PF13738">
    <property type="entry name" value="Pyr_redox_3"/>
    <property type="match status" value="1"/>
</dbReference>
<dbReference type="InterPro" id="IPR013595">
    <property type="entry name" value="Pept_S33_TAP-like_C"/>
</dbReference>